<dbReference type="PANTHER" id="PTHR34293:SF1">
    <property type="entry name" value="HTH-TYPE TRANSCRIPTIONAL REGULATOR TRMBL2"/>
    <property type="match status" value="1"/>
</dbReference>
<reference evidence="3 4" key="1">
    <citation type="submission" date="2024-06" db="EMBL/GenBank/DDBJ databases">
        <title>The Natural Products Discovery Center: Release of the First 8490 Sequenced Strains for Exploring Actinobacteria Biosynthetic Diversity.</title>
        <authorList>
            <person name="Kalkreuter E."/>
            <person name="Kautsar S.A."/>
            <person name="Yang D."/>
            <person name="Bader C.D."/>
            <person name="Teijaro C.N."/>
            <person name="Fluegel L."/>
            <person name="Davis C.M."/>
            <person name="Simpson J.R."/>
            <person name="Lauterbach L."/>
            <person name="Steele A.D."/>
            <person name="Gui C."/>
            <person name="Meng S."/>
            <person name="Li G."/>
            <person name="Viehrig K."/>
            <person name="Ye F."/>
            <person name="Su P."/>
            <person name="Kiefer A.F."/>
            <person name="Nichols A."/>
            <person name="Cepeda A.J."/>
            <person name="Yan W."/>
            <person name="Fan B."/>
            <person name="Jiang Y."/>
            <person name="Adhikari A."/>
            <person name="Zheng C.-J."/>
            <person name="Schuster L."/>
            <person name="Cowan T.M."/>
            <person name="Smanski M.J."/>
            <person name="Chevrette M.G."/>
            <person name="De Carvalho L.P.S."/>
            <person name="Shen B."/>
        </authorList>
    </citation>
    <scope>NUCLEOTIDE SEQUENCE [LARGE SCALE GENOMIC DNA]</scope>
    <source>
        <strain evidence="3 4">NPDC045974</strain>
    </source>
</reference>
<dbReference type="InterPro" id="IPR000792">
    <property type="entry name" value="Tscrpt_reg_LuxR_C"/>
</dbReference>
<evidence type="ECO:0000313" key="3">
    <source>
        <dbReference type="EMBL" id="MEU7075971.1"/>
    </source>
</evidence>
<dbReference type="Pfam" id="PF00196">
    <property type="entry name" value="GerE"/>
    <property type="match status" value="1"/>
</dbReference>
<accession>A0ABV3CMF7</accession>
<dbReference type="InterPro" id="IPR036388">
    <property type="entry name" value="WH-like_DNA-bd_sf"/>
</dbReference>
<proteinExistence type="predicted"/>
<dbReference type="EMBL" id="JBEZAE010000053">
    <property type="protein sequence ID" value="MEU7075971.1"/>
    <property type="molecule type" value="Genomic_DNA"/>
</dbReference>
<organism evidence="3 4">
    <name type="scientific">Streptomyces narbonensis</name>
    <dbReference type="NCBI Taxonomy" id="67333"/>
    <lineage>
        <taxon>Bacteria</taxon>
        <taxon>Bacillati</taxon>
        <taxon>Actinomycetota</taxon>
        <taxon>Actinomycetes</taxon>
        <taxon>Kitasatosporales</taxon>
        <taxon>Streptomycetaceae</taxon>
        <taxon>Streptomyces</taxon>
    </lineage>
</organism>
<dbReference type="PANTHER" id="PTHR34293">
    <property type="entry name" value="HTH-TYPE TRANSCRIPTIONAL REGULATOR TRMBL2"/>
    <property type="match status" value="1"/>
</dbReference>
<dbReference type="CDD" id="cd06170">
    <property type="entry name" value="LuxR_C_like"/>
    <property type="match status" value="1"/>
</dbReference>
<evidence type="ECO:0000259" key="2">
    <source>
        <dbReference type="PROSITE" id="PS50043"/>
    </source>
</evidence>
<dbReference type="InterPro" id="IPR051797">
    <property type="entry name" value="TrmB-like"/>
</dbReference>
<comment type="caution">
    <text evidence="3">The sequence shown here is derived from an EMBL/GenBank/DDBJ whole genome shotgun (WGS) entry which is preliminary data.</text>
</comment>
<dbReference type="InterPro" id="IPR016032">
    <property type="entry name" value="Sig_transdc_resp-reg_C-effctor"/>
</dbReference>
<evidence type="ECO:0000256" key="1">
    <source>
        <dbReference type="SAM" id="Coils"/>
    </source>
</evidence>
<protein>
    <submittedName>
        <fullName evidence="3">LuxR C-terminal-related transcriptional regulator</fullName>
    </submittedName>
</protein>
<dbReference type="Gene3D" id="1.10.10.10">
    <property type="entry name" value="Winged helix-like DNA-binding domain superfamily/Winged helix DNA-binding domain"/>
    <property type="match status" value="2"/>
</dbReference>
<keyword evidence="1" id="KW-0175">Coiled coil</keyword>
<sequence>MLLTDLGLEAAAEVVYRGMLTHPDASLAELGERLNLPEGEIQHALDELSELALVRASSSNPCQVYAVSPQLGMEILLARQQAELAALQQRVEASRSAAARLIAEFTHGQSSHPDESVQYLRGVDSIRDYLASLNNQVEEEFLTFAPGGAQTEANMRASRPLNKRLLERGINMRTVYLDSIRRDQASVEHAEWLTKHGAYVRTAPSLPNRMIICDRRVAIIANDSDDTGIGAIAITLPGLVSSLCALFENEWRNAQPFGEPTRHQPGKLTPQQITALQLLAKGATDESIAKKLGVSPRTARRLATGLLTHLNARSRFQAGVHAVQDGYLPLQPQ</sequence>
<keyword evidence="4" id="KW-1185">Reference proteome</keyword>
<dbReference type="PROSITE" id="PS50043">
    <property type="entry name" value="HTH_LUXR_2"/>
    <property type="match status" value="1"/>
</dbReference>
<dbReference type="SUPFAM" id="SSF46894">
    <property type="entry name" value="C-terminal effector domain of the bipartite response regulators"/>
    <property type="match status" value="1"/>
</dbReference>
<dbReference type="SMART" id="SM00421">
    <property type="entry name" value="HTH_LUXR"/>
    <property type="match status" value="1"/>
</dbReference>
<name>A0ABV3CMF7_9ACTN</name>
<dbReference type="RefSeq" id="WP_358478488.1">
    <property type="nucleotide sequence ID" value="NZ_JBEZAE010000053.1"/>
</dbReference>
<gene>
    <name evidence="3" type="ORF">AB0A88_38495</name>
</gene>
<evidence type="ECO:0000313" key="4">
    <source>
        <dbReference type="Proteomes" id="UP001551329"/>
    </source>
</evidence>
<feature type="coiled-coil region" evidence="1">
    <location>
        <begin position="77"/>
        <end position="104"/>
    </location>
</feature>
<feature type="domain" description="HTH luxR-type" evidence="2">
    <location>
        <begin position="261"/>
        <end position="326"/>
    </location>
</feature>
<dbReference type="Proteomes" id="UP001551329">
    <property type="component" value="Unassembled WGS sequence"/>
</dbReference>